<dbReference type="OrthoDB" id="437580at2759"/>
<evidence type="ECO:0000256" key="5">
    <source>
        <dbReference type="PROSITE-ProRule" id="PRU00723"/>
    </source>
</evidence>
<evidence type="ECO:0000256" key="4">
    <source>
        <dbReference type="ARBA" id="ARBA00022833"/>
    </source>
</evidence>
<dbReference type="InterPro" id="IPR041367">
    <property type="entry name" value="Znf-CCCH_4"/>
</dbReference>
<organism evidence="8 9">
    <name type="scientific">Stentor coeruleus</name>
    <dbReference type="NCBI Taxonomy" id="5963"/>
    <lineage>
        <taxon>Eukaryota</taxon>
        <taxon>Sar</taxon>
        <taxon>Alveolata</taxon>
        <taxon>Ciliophora</taxon>
        <taxon>Postciliodesmatophora</taxon>
        <taxon>Heterotrichea</taxon>
        <taxon>Heterotrichida</taxon>
        <taxon>Stentoridae</taxon>
        <taxon>Stentor</taxon>
    </lineage>
</organism>
<feature type="zinc finger region" description="C3H1-type" evidence="5">
    <location>
        <begin position="32"/>
        <end position="59"/>
    </location>
</feature>
<dbReference type="PANTHER" id="PTHR12547">
    <property type="entry name" value="CCCH ZINC FINGER/TIS11-RELATED"/>
    <property type="match status" value="1"/>
</dbReference>
<keyword evidence="2" id="KW-0677">Repeat</keyword>
<dbReference type="FunFam" id="4.10.1000.10:FF:000001">
    <property type="entry name" value="zinc finger CCCH domain-containing protein 15-like"/>
    <property type="match status" value="1"/>
</dbReference>
<keyword evidence="4 5" id="KW-0862">Zinc</keyword>
<feature type="compositionally biased region" description="Polar residues" evidence="6">
    <location>
        <begin position="101"/>
        <end position="116"/>
    </location>
</feature>
<keyword evidence="9" id="KW-1185">Reference proteome</keyword>
<keyword evidence="1 5" id="KW-0479">Metal-binding</keyword>
<evidence type="ECO:0000256" key="1">
    <source>
        <dbReference type="ARBA" id="ARBA00022723"/>
    </source>
</evidence>
<dbReference type="InterPro" id="IPR000571">
    <property type="entry name" value="Znf_CCCH"/>
</dbReference>
<dbReference type="AlphaFoldDB" id="A0A1R2AU08"/>
<dbReference type="SMART" id="SM00356">
    <property type="entry name" value="ZnF_C3H1"/>
    <property type="match status" value="2"/>
</dbReference>
<evidence type="ECO:0000256" key="2">
    <source>
        <dbReference type="ARBA" id="ARBA00022737"/>
    </source>
</evidence>
<feature type="domain" description="C3H1-type" evidence="7">
    <location>
        <begin position="69"/>
        <end position="97"/>
    </location>
</feature>
<evidence type="ECO:0000256" key="3">
    <source>
        <dbReference type="ARBA" id="ARBA00022771"/>
    </source>
</evidence>
<dbReference type="PROSITE" id="PS50103">
    <property type="entry name" value="ZF_C3H1"/>
    <property type="match status" value="2"/>
</dbReference>
<name>A0A1R2AU08_9CILI</name>
<dbReference type="InterPro" id="IPR036855">
    <property type="entry name" value="Znf_CCCH_sf"/>
</dbReference>
<evidence type="ECO:0000259" key="7">
    <source>
        <dbReference type="PROSITE" id="PS50103"/>
    </source>
</evidence>
<accession>A0A1R2AU08</accession>
<feature type="domain" description="C3H1-type" evidence="7">
    <location>
        <begin position="32"/>
        <end position="59"/>
    </location>
</feature>
<dbReference type="InterPro" id="IPR045877">
    <property type="entry name" value="ZFP36-like"/>
</dbReference>
<dbReference type="PANTHER" id="PTHR12547:SF18">
    <property type="entry name" value="PROTEIN TIS11"/>
    <property type="match status" value="1"/>
</dbReference>
<dbReference type="Pfam" id="PF18044">
    <property type="entry name" value="zf-CCCH_4"/>
    <property type="match status" value="1"/>
</dbReference>
<evidence type="ECO:0000313" key="9">
    <source>
        <dbReference type="Proteomes" id="UP000187209"/>
    </source>
</evidence>
<evidence type="ECO:0000313" key="8">
    <source>
        <dbReference type="EMBL" id="OMJ68013.1"/>
    </source>
</evidence>
<sequence length="134" mass="15577">MIKKDNRRIVQSAFSAEAHKDVVSFRNEPETRFKTEMCRNWEAGSCEYGEKCFFAHGQKELRDKNGVRTMKDQKCENYFKLGYCLSGSKCQYSHSEDASGNYLSTSKNSTQNNFQDKINPPTFIDLESRNLYRS</sequence>
<dbReference type="Gene3D" id="4.10.1000.10">
    <property type="entry name" value="Zinc finger, CCCH-type"/>
    <property type="match status" value="1"/>
</dbReference>
<gene>
    <name evidence="8" type="ORF">SteCoe_34662</name>
</gene>
<keyword evidence="3 5" id="KW-0863">Zinc-finger</keyword>
<comment type="caution">
    <text evidence="8">The sequence shown here is derived from an EMBL/GenBank/DDBJ whole genome shotgun (WGS) entry which is preliminary data.</text>
</comment>
<proteinExistence type="predicted"/>
<dbReference type="Proteomes" id="UP000187209">
    <property type="component" value="Unassembled WGS sequence"/>
</dbReference>
<dbReference type="EMBL" id="MPUH01001401">
    <property type="protein sequence ID" value="OMJ68013.1"/>
    <property type="molecule type" value="Genomic_DNA"/>
</dbReference>
<dbReference type="GO" id="GO:0003729">
    <property type="term" value="F:mRNA binding"/>
    <property type="evidence" value="ECO:0007669"/>
    <property type="project" value="InterPro"/>
</dbReference>
<feature type="region of interest" description="Disordered" evidence="6">
    <location>
        <begin position="95"/>
        <end position="119"/>
    </location>
</feature>
<reference evidence="8 9" key="1">
    <citation type="submission" date="2016-11" db="EMBL/GenBank/DDBJ databases">
        <title>The macronuclear genome of Stentor coeruleus: a giant cell with tiny introns.</title>
        <authorList>
            <person name="Slabodnick M."/>
            <person name="Ruby J.G."/>
            <person name="Reiff S.B."/>
            <person name="Swart E.C."/>
            <person name="Gosai S."/>
            <person name="Prabakaran S."/>
            <person name="Witkowska E."/>
            <person name="Larue G.E."/>
            <person name="Fisher S."/>
            <person name="Freeman R.M."/>
            <person name="Gunawardena J."/>
            <person name="Chu W."/>
            <person name="Stover N.A."/>
            <person name="Gregory B.D."/>
            <person name="Nowacki M."/>
            <person name="Derisi J."/>
            <person name="Roy S.W."/>
            <person name="Marshall W.F."/>
            <person name="Sood P."/>
        </authorList>
    </citation>
    <scope>NUCLEOTIDE SEQUENCE [LARGE SCALE GENOMIC DNA]</scope>
    <source>
        <strain evidence="8">WM001</strain>
    </source>
</reference>
<dbReference type="SUPFAM" id="SSF90229">
    <property type="entry name" value="CCCH zinc finger"/>
    <property type="match status" value="2"/>
</dbReference>
<feature type="zinc finger region" description="C3H1-type" evidence="5">
    <location>
        <begin position="69"/>
        <end position="97"/>
    </location>
</feature>
<protein>
    <recommendedName>
        <fullName evidence="7">C3H1-type domain-containing protein</fullName>
    </recommendedName>
</protein>
<dbReference type="Pfam" id="PF14608">
    <property type="entry name" value="zf-CCCH_2"/>
    <property type="match status" value="1"/>
</dbReference>
<dbReference type="GO" id="GO:0008270">
    <property type="term" value="F:zinc ion binding"/>
    <property type="evidence" value="ECO:0007669"/>
    <property type="project" value="UniProtKB-KW"/>
</dbReference>
<evidence type="ECO:0000256" key="6">
    <source>
        <dbReference type="SAM" id="MobiDB-lite"/>
    </source>
</evidence>